<dbReference type="Gene3D" id="1.10.287.950">
    <property type="entry name" value="Methyl-accepting chemotaxis protein"/>
    <property type="match status" value="1"/>
</dbReference>
<evidence type="ECO:0000313" key="7">
    <source>
        <dbReference type="EMBL" id="QEN06571.1"/>
    </source>
</evidence>
<dbReference type="InterPro" id="IPR004089">
    <property type="entry name" value="MCPsignal_dom"/>
</dbReference>
<keyword evidence="3" id="KW-0807">Transducer</keyword>
<evidence type="ECO:0000313" key="8">
    <source>
        <dbReference type="Proteomes" id="UP000324209"/>
    </source>
</evidence>
<evidence type="ECO:0000256" key="5">
    <source>
        <dbReference type="SAM" id="SignalP"/>
    </source>
</evidence>
<dbReference type="InterPro" id="IPR051310">
    <property type="entry name" value="MCP_chemotaxis"/>
</dbReference>
<sequence length="746" mass="82945">MKKIFLVLALLQFVSTMVLWSQDIKSGSVDLSSYPWEEGPVALNGEWELAWEKQITRPEGSGFFAEVPANWNNYKPDGESKIGSTGFGTFSLTVVLAEDSPPLALEINKLYNAYNLYINGVYSGGAGIAGTDKATTLPLYDSEIYPIPPGITRLEISIQVSNFHQYTGGFQEEIFLGEYKNIKSRWDLGRGMEMLLIGVSLALMLYYLVLYLFMREKTFLYFFIFTMTALIRSLVTESMFLQELFPFISWNVTVHLEYLTFAFLGIAMIVLLRSLYPEDVGKPPLLIFGVPSVLYGVLILCTSPLFFTSFISIQQIMLTFEILYIMYVGVLVTVRKRNSAIYTLVAVFFLLISFVNDVLNALLIIHSGAILSYGMLGFLLSMAFLLARRFTDDKKESDRLRKELEVSSKQLEDLFHEIREAGGSLSQSGEALSQSMVTADRVVDEITEHINEVNQEIVSQNQGLKETGEASALLNEFLGGLDVGIKRQSGETEKAAETISFLLEETGQLISRFKDMENSFSFLSSSSEKGEVLMEGLSQLATAISRRSENLVETNDLISGISSQTNMLAMNAAIEAAHAGEAGKGFSVVAEEIRTLAEQTALQSTESDKELKEILSEIKNMVDTSGSVETSFRDIHSGIQAFQDTIEKMKTVLDEQSTMGDAIRGSLSSVQMESDYVIRESGEIRGSSEKSQQSLDQLRTLSDRVNERVKEMLGSTEKLNSALTTARDMEQSTTRAISRLIALTKT</sequence>
<evidence type="ECO:0000256" key="4">
    <source>
        <dbReference type="SAM" id="Phobius"/>
    </source>
</evidence>
<comment type="similarity">
    <text evidence="2">Belongs to the methyl-accepting chemotaxis (MCP) protein family.</text>
</comment>
<proteinExistence type="inferred from homology"/>
<keyword evidence="1" id="KW-0145">Chemotaxis</keyword>
<keyword evidence="8" id="KW-1185">Reference proteome</keyword>
<dbReference type="KEGG" id="ock:EXM22_00670"/>
<feature type="transmembrane region" description="Helical" evidence="4">
    <location>
        <begin position="285"/>
        <end position="307"/>
    </location>
</feature>
<dbReference type="Pfam" id="PF00015">
    <property type="entry name" value="MCPsignal"/>
    <property type="match status" value="1"/>
</dbReference>
<dbReference type="Proteomes" id="UP000324209">
    <property type="component" value="Chromosome"/>
</dbReference>
<dbReference type="SMART" id="SM00283">
    <property type="entry name" value="MA"/>
    <property type="match status" value="1"/>
</dbReference>
<keyword evidence="4" id="KW-0472">Membrane</keyword>
<dbReference type="EMBL" id="CP036150">
    <property type="protein sequence ID" value="QEN06571.1"/>
    <property type="molecule type" value="Genomic_DNA"/>
</dbReference>
<dbReference type="PANTHER" id="PTHR43531">
    <property type="entry name" value="PROTEIN ICFG"/>
    <property type="match status" value="1"/>
</dbReference>
<feature type="domain" description="Methyl-accepting transducer" evidence="6">
    <location>
        <begin position="463"/>
        <end position="706"/>
    </location>
</feature>
<feature type="transmembrane region" description="Helical" evidence="4">
    <location>
        <begin position="218"/>
        <end position="235"/>
    </location>
</feature>
<dbReference type="InterPro" id="IPR004090">
    <property type="entry name" value="Chemotax_Me-accpt_rcpt"/>
</dbReference>
<dbReference type="Pfam" id="PF07695">
    <property type="entry name" value="7TMR-DISM_7TM"/>
    <property type="match status" value="1"/>
</dbReference>
<dbReference type="GO" id="GO:0004888">
    <property type="term" value="F:transmembrane signaling receptor activity"/>
    <property type="evidence" value="ECO:0007669"/>
    <property type="project" value="InterPro"/>
</dbReference>
<evidence type="ECO:0000256" key="1">
    <source>
        <dbReference type="ARBA" id="ARBA00022500"/>
    </source>
</evidence>
<dbReference type="GO" id="GO:0007165">
    <property type="term" value="P:signal transduction"/>
    <property type="evidence" value="ECO:0007669"/>
    <property type="project" value="UniProtKB-KW"/>
</dbReference>
<reference evidence="7 8" key="1">
    <citation type="submission" date="2019-02" db="EMBL/GenBank/DDBJ databases">
        <title>Complete Genome Sequence and Methylome Analysis of free living Spirochaetas.</title>
        <authorList>
            <person name="Fomenkov A."/>
            <person name="Dubinina G."/>
            <person name="Leshcheva N."/>
            <person name="Mikheeva N."/>
            <person name="Grabovich M."/>
            <person name="Vincze T."/>
            <person name="Roberts R.J."/>
        </authorList>
    </citation>
    <scope>NUCLEOTIDE SEQUENCE [LARGE SCALE GENOMIC DNA]</scope>
    <source>
        <strain evidence="7 8">K2</strain>
    </source>
</reference>
<feature type="transmembrane region" description="Helical" evidence="4">
    <location>
        <begin position="255"/>
        <end position="273"/>
    </location>
</feature>
<dbReference type="PRINTS" id="PR00260">
    <property type="entry name" value="CHEMTRNSDUCR"/>
</dbReference>
<dbReference type="RefSeq" id="WP_149484654.1">
    <property type="nucleotide sequence ID" value="NZ_CP036150.1"/>
</dbReference>
<gene>
    <name evidence="7" type="ORF">EXM22_00670</name>
</gene>
<organism evidence="7 8">
    <name type="scientific">Oceanispirochaeta crateris</name>
    <dbReference type="NCBI Taxonomy" id="2518645"/>
    <lineage>
        <taxon>Bacteria</taxon>
        <taxon>Pseudomonadati</taxon>
        <taxon>Spirochaetota</taxon>
        <taxon>Spirochaetia</taxon>
        <taxon>Spirochaetales</taxon>
        <taxon>Spirochaetaceae</taxon>
        <taxon>Oceanispirochaeta</taxon>
    </lineage>
</organism>
<evidence type="ECO:0000256" key="3">
    <source>
        <dbReference type="PROSITE-ProRule" id="PRU00284"/>
    </source>
</evidence>
<evidence type="ECO:0000259" key="6">
    <source>
        <dbReference type="PROSITE" id="PS50111"/>
    </source>
</evidence>
<keyword evidence="4" id="KW-1133">Transmembrane helix</keyword>
<feature type="transmembrane region" description="Helical" evidence="4">
    <location>
        <begin position="194"/>
        <end position="213"/>
    </location>
</feature>
<dbReference type="InterPro" id="IPR011623">
    <property type="entry name" value="7TMR_DISM_rcpt_extracell_dom1"/>
</dbReference>
<feature type="signal peptide" evidence="5">
    <location>
        <begin position="1"/>
        <end position="21"/>
    </location>
</feature>
<dbReference type="OrthoDB" id="9809348at2"/>
<evidence type="ECO:0000256" key="2">
    <source>
        <dbReference type="ARBA" id="ARBA00029447"/>
    </source>
</evidence>
<feature type="transmembrane region" description="Helical" evidence="4">
    <location>
        <begin position="341"/>
        <end position="364"/>
    </location>
</feature>
<protein>
    <recommendedName>
        <fullName evidence="6">Methyl-accepting transducer domain-containing protein</fullName>
    </recommendedName>
</protein>
<keyword evidence="5" id="KW-0732">Signal</keyword>
<feature type="transmembrane region" description="Helical" evidence="4">
    <location>
        <begin position="370"/>
        <end position="387"/>
    </location>
</feature>
<keyword evidence="4" id="KW-0812">Transmembrane</keyword>
<feature type="chain" id="PRO_5022675203" description="Methyl-accepting transducer domain-containing protein" evidence="5">
    <location>
        <begin position="22"/>
        <end position="746"/>
    </location>
</feature>
<accession>A0A5C1QGC6</accession>
<dbReference type="PROSITE" id="PS50111">
    <property type="entry name" value="CHEMOTAXIS_TRANSDUC_2"/>
    <property type="match status" value="1"/>
</dbReference>
<feature type="transmembrane region" description="Helical" evidence="4">
    <location>
        <begin position="313"/>
        <end position="334"/>
    </location>
</feature>
<dbReference type="SUPFAM" id="SSF58104">
    <property type="entry name" value="Methyl-accepting chemotaxis protein (MCP) signaling domain"/>
    <property type="match status" value="1"/>
</dbReference>
<dbReference type="AlphaFoldDB" id="A0A5C1QGC6"/>
<dbReference type="GO" id="GO:0016020">
    <property type="term" value="C:membrane"/>
    <property type="evidence" value="ECO:0007669"/>
    <property type="project" value="InterPro"/>
</dbReference>
<dbReference type="InterPro" id="IPR008979">
    <property type="entry name" value="Galactose-bd-like_sf"/>
</dbReference>
<name>A0A5C1QGC6_9SPIO</name>
<dbReference type="GO" id="GO:0006935">
    <property type="term" value="P:chemotaxis"/>
    <property type="evidence" value="ECO:0007669"/>
    <property type="project" value="UniProtKB-KW"/>
</dbReference>
<dbReference type="SUPFAM" id="SSF49785">
    <property type="entry name" value="Galactose-binding domain-like"/>
    <property type="match status" value="1"/>
</dbReference>
<dbReference type="PANTHER" id="PTHR43531:SF11">
    <property type="entry name" value="METHYL-ACCEPTING CHEMOTAXIS PROTEIN 3"/>
    <property type="match status" value="1"/>
</dbReference>